<comment type="caution">
    <text evidence="1">The sequence shown here is derived from an EMBL/GenBank/DDBJ whole genome shotgun (WGS) entry which is preliminary data.</text>
</comment>
<dbReference type="EMBL" id="CM037159">
    <property type="protein sequence ID" value="KAH7865636.1"/>
    <property type="molecule type" value="Genomic_DNA"/>
</dbReference>
<keyword evidence="2" id="KW-1185">Reference proteome</keyword>
<sequence length="248" mass="27406">MPSAKGLVAEHHPQYIETYWGVVNTTFCAEIVKSADAYLFAGPIFNDCSSVGYSLLLKKAKSIIVQPDRVVIGNGPAFGCVLMKDFLSALAKRLKHNNTALYIRYEFQMQYGSIGWSVGATLGYAQAAQNKRLISCISDGSFRINGLNYCNDHRVTAQDMSTMLRCGQNTIIFLINNGGYSAEIQIHDGSYNVRCEEELIEAIGTATSEKKDCLCFVEVILHKHNTSKELLEFGRRIAAANSQPPNPH</sequence>
<reference evidence="1 2" key="1">
    <citation type="journal article" date="2021" name="Hortic Res">
        <title>High-quality reference genome and annotation aids understanding of berry development for evergreen blueberry (Vaccinium darrowii).</title>
        <authorList>
            <person name="Yu J."/>
            <person name="Hulse-Kemp A.M."/>
            <person name="Babiker E."/>
            <person name="Staton M."/>
        </authorList>
    </citation>
    <scope>NUCLEOTIDE SEQUENCE [LARGE SCALE GENOMIC DNA]</scope>
    <source>
        <strain evidence="2">cv. NJ 8807/NJ 8810</strain>
        <tissue evidence="1">Young leaf</tissue>
    </source>
</reference>
<proteinExistence type="predicted"/>
<gene>
    <name evidence="1" type="ORF">Vadar_009173</name>
</gene>
<dbReference type="Proteomes" id="UP000828048">
    <property type="component" value="Chromosome 9"/>
</dbReference>
<organism evidence="1 2">
    <name type="scientific">Vaccinium darrowii</name>
    <dbReference type="NCBI Taxonomy" id="229202"/>
    <lineage>
        <taxon>Eukaryota</taxon>
        <taxon>Viridiplantae</taxon>
        <taxon>Streptophyta</taxon>
        <taxon>Embryophyta</taxon>
        <taxon>Tracheophyta</taxon>
        <taxon>Spermatophyta</taxon>
        <taxon>Magnoliopsida</taxon>
        <taxon>eudicotyledons</taxon>
        <taxon>Gunneridae</taxon>
        <taxon>Pentapetalae</taxon>
        <taxon>asterids</taxon>
        <taxon>Ericales</taxon>
        <taxon>Ericaceae</taxon>
        <taxon>Vaccinioideae</taxon>
        <taxon>Vaccinieae</taxon>
        <taxon>Vaccinium</taxon>
    </lineage>
</organism>
<accession>A0ACB7ZI34</accession>
<evidence type="ECO:0000313" key="2">
    <source>
        <dbReference type="Proteomes" id="UP000828048"/>
    </source>
</evidence>
<evidence type="ECO:0000313" key="1">
    <source>
        <dbReference type="EMBL" id="KAH7865636.1"/>
    </source>
</evidence>
<protein>
    <submittedName>
        <fullName evidence="1">Uncharacterized protein</fullName>
    </submittedName>
</protein>
<name>A0ACB7ZI34_9ERIC</name>